<dbReference type="GO" id="GO:0005634">
    <property type="term" value="C:nucleus"/>
    <property type="evidence" value="ECO:0007669"/>
    <property type="project" value="TreeGrafter"/>
</dbReference>
<reference evidence="8 9" key="1">
    <citation type="journal article" date="2015" name="Genome Announc.">
        <title>Draft Genome Sequence and Gene Annotation of the Entomopathogenic Fungus Verticillium hemipterigenum.</title>
        <authorList>
            <person name="Horn F."/>
            <person name="Habel A."/>
            <person name="Scharf D.H."/>
            <person name="Dworschak J."/>
            <person name="Brakhage A.A."/>
            <person name="Guthke R."/>
            <person name="Hertweck C."/>
            <person name="Linde J."/>
        </authorList>
    </citation>
    <scope>NUCLEOTIDE SEQUENCE [LARGE SCALE GENOMIC DNA]</scope>
</reference>
<dbReference type="Proteomes" id="UP000039046">
    <property type="component" value="Unassembled WGS sequence"/>
</dbReference>
<evidence type="ECO:0000256" key="5">
    <source>
        <dbReference type="ARBA" id="ARBA00023163"/>
    </source>
</evidence>
<organism evidence="8 9">
    <name type="scientific">[Torrubiella] hemipterigena</name>
    <dbReference type="NCBI Taxonomy" id="1531966"/>
    <lineage>
        <taxon>Eukaryota</taxon>
        <taxon>Fungi</taxon>
        <taxon>Dikarya</taxon>
        <taxon>Ascomycota</taxon>
        <taxon>Pezizomycotina</taxon>
        <taxon>Sordariomycetes</taxon>
        <taxon>Hypocreomycetidae</taxon>
        <taxon>Hypocreales</taxon>
        <taxon>Clavicipitaceae</taxon>
        <taxon>Clavicipitaceae incertae sedis</taxon>
        <taxon>'Torrubiella' clade</taxon>
    </lineage>
</organism>
<evidence type="ECO:0000256" key="2">
    <source>
        <dbReference type="ARBA" id="ARBA00022833"/>
    </source>
</evidence>
<dbReference type="InterPro" id="IPR007219">
    <property type="entry name" value="XnlR_reg_dom"/>
</dbReference>
<dbReference type="SMART" id="SM00906">
    <property type="entry name" value="Fungal_trans"/>
    <property type="match status" value="1"/>
</dbReference>
<evidence type="ECO:0000259" key="7">
    <source>
        <dbReference type="PROSITE" id="PS50048"/>
    </source>
</evidence>
<name>A0A0A1TN83_9HYPO</name>
<dbReference type="PANTHER" id="PTHR31944">
    <property type="entry name" value="HEME-RESPONSIVE ZINC FINGER TRANSCRIPTION FACTOR HAP1"/>
    <property type="match status" value="1"/>
</dbReference>
<dbReference type="GO" id="GO:0000978">
    <property type="term" value="F:RNA polymerase II cis-regulatory region sequence-specific DNA binding"/>
    <property type="evidence" value="ECO:0007669"/>
    <property type="project" value="TreeGrafter"/>
</dbReference>
<dbReference type="HOGENOM" id="CLU_007091_2_0_1"/>
<dbReference type="CDD" id="cd12148">
    <property type="entry name" value="fungal_TF_MHR"/>
    <property type="match status" value="1"/>
</dbReference>
<dbReference type="Gene3D" id="4.10.240.10">
    <property type="entry name" value="Zn(2)-C6 fungal-type DNA-binding domain"/>
    <property type="match status" value="1"/>
</dbReference>
<keyword evidence="2" id="KW-0862">Zinc</keyword>
<keyword evidence="3" id="KW-0805">Transcription regulation</keyword>
<dbReference type="EMBL" id="CDHN01000004">
    <property type="protein sequence ID" value="CEJ91922.1"/>
    <property type="molecule type" value="Genomic_DNA"/>
</dbReference>
<dbReference type="Pfam" id="PF00172">
    <property type="entry name" value="Zn_clus"/>
    <property type="match status" value="1"/>
</dbReference>
<protein>
    <recommendedName>
        <fullName evidence="7">Zn(2)-C6 fungal-type domain-containing protein</fullName>
    </recommendedName>
</protein>
<dbReference type="PROSITE" id="PS00463">
    <property type="entry name" value="ZN2_CY6_FUNGAL_1"/>
    <property type="match status" value="1"/>
</dbReference>
<gene>
    <name evidence="8" type="ORF">VHEMI07605</name>
</gene>
<dbReference type="PANTHER" id="PTHR31944:SF131">
    <property type="entry name" value="HEME-RESPONSIVE ZINC FINGER TRANSCRIPTION FACTOR HAP1"/>
    <property type="match status" value="1"/>
</dbReference>
<proteinExistence type="predicted"/>
<keyword evidence="4" id="KW-0238">DNA-binding</keyword>
<dbReference type="OrthoDB" id="4337792at2759"/>
<dbReference type="InterPro" id="IPR051430">
    <property type="entry name" value="Fungal_TF_Env_Response"/>
</dbReference>
<keyword evidence="9" id="KW-1185">Reference proteome</keyword>
<dbReference type="GO" id="GO:0001228">
    <property type="term" value="F:DNA-binding transcription activator activity, RNA polymerase II-specific"/>
    <property type="evidence" value="ECO:0007669"/>
    <property type="project" value="TreeGrafter"/>
</dbReference>
<evidence type="ECO:0000256" key="4">
    <source>
        <dbReference type="ARBA" id="ARBA00023125"/>
    </source>
</evidence>
<dbReference type="GO" id="GO:0008270">
    <property type="term" value="F:zinc ion binding"/>
    <property type="evidence" value="ECO:0007669"/>
    <property type="project" value="InterPro"/>
</dbReference>
<evidence type="ECO:0000256" key="3">
    <source>
        <dbReference type="ARBA" id="ARBA00023015"/>
    </source>
</evidence>
<accession>A0A0A1TN83</accession>
<evidence type="ECO:0000313" key="9">
    <source>
        <dbReference type="Proteomes" id="UP000039046"/>
    </source>
</evidence>
<evidence type="ECO:0000256" key="1">
    <source>
        <dbReference type="ARBA" id="ARBA00022723"/>
    </source>
</evidence>
<dbReference type="InterPro" id="IPR036864">
    <property type="entry name" value="Zn2-C6_fun-type_DNA-bd_sf"/>
</dbReference>
<feature type="domain" description="Zn(2)-C6 fungal-type" evidence="7">
    <location>
        <begin position="16"/>
        <end position="45"/>
    </location>
</feature>
<dbReference type="InterPro" id="IPR001138">
    <property type="entry name" value="Zn2Cys6_DnaBD"/>
</dbReference>
<keyword evidence="6" id="KW-0539">Nucleus</keyword>
<keyword evidence="1" id="KW-0479">Metal-binding</keyword>
<dbReference type="AlphaFoldDB" id="A0A0A1TN83"/>
<dbReference type="CDD" id="cd00067">
    <property type="entry name" value="GAL4"/>
    <property type="match status" value="1"/>
</dbReference>
<dbReference type="Pfam" id="PF04082">
    <property type="entry name" value="Fungal_trans"/>
    <property type="match status" value="1"/>
</dbReference>
<evidence type="ECO:0000256" key="6">
    <source>
        <dbReference type="ARBA" id="ARBA00023242"/>
    </source>
</evidence>
<keyword evidence="5" id="KW-0804">Transcription</keyword>
<dbReference type="PROSITE" id="PS50048">
    <property type="entry name" value="ZN2_CY6_FUNGAL_2"/>
    <property type="match status" value="1"/>
</dbReference>
<evidence type="ECO:0000313" key="8">
    <source>
        <dbReference type="EMBL" id="CEJ91922.1"/>
    </source>
</evidence>
<sequence>MADNTVGRRRRRAAKSCTMCRDRKIKCDRNQPCSNCVDREYDCHFQKHHRTQPLLTPNGTPAVSSLISSVTPQQRRTALGVEQPPTVTPATPATVSSEVAAVRESTVLPFQSDEASLQHILQRVAQLEADQKQVSRTHYPATIAQGLPDTQVIMDKTEIIRIPLGIASEFTHVLAWYGAVTGTSPLLPISTLDAGGPSFNSPETLLLVRNAHQAFQEYKTVLKGIKLNQAASLAAITESRPSMKLPLRYDARKMAECYFNSFEPIYRILHEPSFWTEFDEFWSLGDTCSDSIRFKILLVVAIGSSTETSSGRTEDMRIMAMQWVRSADAWLLAASKKDVLSLSGIQLHCLIILSRQILAINTDSVWASVGSLLHKAMQAGLHRDPKQLPQMPLLRAELRRRLWATVLEIYLQSSLDAEMPPRISVDDFDTESPANIDDQDIDDSTTAFPEYPEQRYTSTSLQIALLELAPVRLRILSLVHAFRSEPRYADVMSLSMELSQAYHRVEAHLETYTGSGFMSLHESLFYSSVCRFFFPLHLPFATIAQSNPEFYYSLKISIDIAKELIRLERQSEPFHHYLCQSDGPLSNTLMAAFTVIGYELLQPPSASAIIQRDQAYLDTLRQTQSRILDLVEDQLKLGGVRIKTHLFLSILQANQEAIHGDLVGLELARVVANAAKNSIQTCLKIIQTHLERQAVLTIDLDTLYANIEAQGYDDDPNDFTLFDWLGADFS</sequence>
<dbReference type="SMART" id="SM00066">
    <property type="entry name" value="GAL4"/>
    <property type="match status" value="1"/>
</dbReference>
<dbReference type="GO" id="GO:0006351">
    <property type="term" value="P:DNA-templated transcription"/>
    <property type="evidence" value="ECO:0007669"/>
    <property type="project" value="InterPro"/>
</dbReference>
<dbReference type="SUPFAM" id="SSF57701">
    <property type="entry name" value="Zn2/Cys6 DNA-binding domain"/>
    <property type="match status" value="1"/>
</dbReference>